<keyword evidence="3" id="KW-0560">Oxidoreductase</keyword>
<evidence type="ECO:0000256" key="6">
    <source>
        <dbReference type="PIRSR" id="PIRSR000097-3"/>
    </source>
</evidence>
<dbReference type="GO" id="GO:0016616">
    <property type="term" value="F:oxidoreductase activity, acting on the CH-OH group of donors, NAD or NADP as acceptor"/>
    <property type="evidence" value="ECO:0007669"/>
    <property type="project" value="UniProtKB-ARBA"/>
</dbReference>
<comment type="similarity">
    <text evidence="1">Belongs to the aldo/keto reductase family.</text>
</comment>
<evidence type="ECO:0000313" key="8">
    <source>
        <dbReference type="EMBL" id="MST85273.1"/>
    </source>
</evidence>
<keyword evidence="9" id="KW-1185">Reference proteome</keyword>
<evidence type="ECO:0000256" key="5">
    <source>
        <dbReference type="PIRSR" id="PIRSR000097-2"/>
    </source>
</evidence>
<dbReference type="EMBL" id="VUNG01000033">
    <property type="protein sequence ID" value="MST85273.1"/>
    <property type="molecule type" value="Genomic_DNA"/>
</dbReference>
<dbReference type="PANTHER" id="PTHR43827:SF3">
    <property type="entry name" value="NADP-DEPENDENT OXIDOREDUCTASE DOMAIN-CONTAINING PROTEIN"/>
    <property type="match status" value="1"/>
</dbReference>
<dbReference type="Proteomes" id="UP000438914">
    <property type="component" value="Unassembled WGS sequence"/>
</dbReference>
<dbReference type="PROSITE" id="PS00798">
    <property type="entry name" value="ALDOKETO_REDUCTASE_1"/>
    <property type="match status" value="1"/>
</dbReference>
<dbReference type="Pfam" id="PF00248">
    <property type="entry name" value="Aldo_ket_red"/>
    <property type="match status" value="1"/>
</dbReference>
<feature type="binding site" evidence="5">
    <location>
        <position position="106"/>
    </location>
    <ligand>
        <name>substrate</name>
    </ligand>
</feature>
<dbReference type="PRINTS" id="PR00069">
    <property type="entry name" value="ALDKETRDTASE"/>
</dbReference>
<name>A0A7K0KH54_9BACT</name>
<gene>
    <name evidence="8" type="ORF">FYJ73_11455</name>
</gene>
<dbReference type="InterPro" id="IPR036812">
    <property type="entry name" value="NAD(P)_OxRdtase_dom_sf"/>
</dbReference>
<feature type="domain" description="NADP-dependent oxidoreductase" evidence="7">
    <location>
        <begin position="20"/>
        <end position="254"/>
    </location>
</feature>
<evidence type="ECO:0000256" key="4">
    <source>
        <dbReference type="PIRSR" id="PIRSR000097-1"/>
    </source>
</evidence>
<dbReference type="FunFam" id="3.20.20.100:FF:000015">
    <property type="entry name" value="Oxidoreductase, aldo/keto reductase family"/>
    <property type="match status" value="1"/>
</dbReference>
<dbReference type="PANTHER" id="PTHR43827">
    <property type="entry name" value="2,5-DIKETO-D-GLUCONIC ACID REDUCTASE"/>
    <property type="match status" value="1"/>
</dbReference>
<dbReference type="Gene3D" id="3.20.20.100">
    <property type="entry name" value="NADP-dependent oxidoreductase domain"/>
    <property type="match status" value="1"/>
</dbReference>
<dbReference type="RefSeq" id="WP_154534859.1">
    <property type="nucleotide sequence ID" value="NZ_VUNG01000033.1"/>
</dbReference>
<evidence type="ECO:0000256" key="3">
    <source>
        <dbReference type="ARBA" id="ARBA00023002"/>
    </source>
</evidence>
<feature type="active site" description="Proton donor" evidence="4">
    <location>
        <position position="49"/>
    </location>
</feature>
<dbReference type="InterPro" id="IPR023210">
    <property type="entry name" value="NADP_OxRdtase_dom"/>
</dbReference>
<dbReference type="SUPFAM" id="SSF51430">
    <property type="entry name" value="NAD(P)-linked oxidoreductase"/>
    <property type="match status" value="1"/>
</dbReference>
<dbReference type="PIRSF" id="PIRSF000097">
    <property type="entry name" value="AKR"/>
    <property type="match status" value="1"/>
</dbReference>
<evidence type="ECO:0000313" key="9">
    <source>
        <dbReference type="Proteomes" id="UP000438914"/>
    </source>
</evidence>
<evidence type="ECO:0000259" key="7">
    <source>
        <dbReference type="Pfam" id="PF00248"/>
    </source>
</evidence>
<sequence>MEKYIRLNDGHVMPMIGFGTYQMPCRITQHCVEQALEIGYRHIDTAQCYGNEHEVGLAVKASGLKREDVFVTTKLWGAHGYGDTMRSIENSLREIGLEYIDLFLIHEPSGDFISQYQAMEDAQKMGLLRSIGIANFLDDNYLRLVNKCTVIPAVNQIETHVYRQQSTMHKLLQEYGTWHESWSPLVCGQNGFFCDPVLRKIADSHGKSIAQIGLRWLLQCNIDAIPKTTHKERMQENIDIFDFELSGDDMQAISCLDTGRSQFGWW</sequence>
<proteinExistence type="inferred from homology"/>
<accession>A0A7K0KH54</accession>
<comment type="caution">
    <text evidence="8">The sequence shown here is derived from an EMBL/GenBank/DDBJ whole genome shotgun (WGS) entry which is preliminary data.</text>
</comment>
<protein>
    <submittedName>
        <fullName evidence="8">Aldo/keto reductase</fullName>
    </submittedName>
</protein>
<feature type="site" description="Lowers pKa of active site Tyr" evidence="6">
    <location>
        <position position="74"/>
    </location>
</feature>
<evidence type="ECO:0000256" key="2">
    <source>
        <dbReference type="ARBA" id="ARBA00022857"/>
    </source>
</evidence>
<keyword evidence="2" id="KW-0521">NADP</keyword>
<evidence type="ECO:0000256" key="1">
    <source>
        <dbReference type="ARBA" id="ARBA00007905"/>
    </source>
</evidence>
<reference evidence="8 9" key="1">
    <citation type="submission" date="2019-08" db="EMBL/GenBank/DDBJ databases">
        <title>In-depth cultivation of the pig gut microbiome towards novel bacterial diversity and tailored functional studies.</title>
        <authorList>
            <person name="Wylensek D."/>
            <person name="Hitch T.C.A."/>
            <person name="Clavel T."/>
        </authorList>
    </citation>
    <scope>NUCLEOTIDE SEQUENCE [LARGE SCALE GENOMIC DNA]</scope>
    <source>
        <strain evidence="8 9">LKV-178-WT-2A</strain>
    </source>
</reference>
<dbReference type="InterPro" id="IPR018170">
    <property type="entry name" value="Aldo/ket_reductase_CS"/>
</dbReference>
<dbReference type="AlphaFoldDB" id="A0A7K0KH54"/>
<dbReference type="InterPro" id="IPR020471">
    <property type="entry name" value="AKR"/>
</dbReference>
<dbReference type="PROSITE" id="PS00063">
    <property type="entry name" value="ALDOKETO_REDUCTASE_3"/>
    <property type="match status" value="1"/>
</dbReference>
<organism evidence="8 9">
    <name type="scientific">Hallella mizrahii</name>
    <dbReference type="NCBI Taxonomy" id="2606637"/>
    <lineage>
        <taxon>Bacteria</taxon>
        <taxon>Pseudomonadati</taxon>
        <taxon>Bacteroidota</taxon>
        <taxon>Bacteroidia</taxon>
        <taxon>Bacteroidales</taxon>
        <taxon>Prevotellaceae</taxon>
        <taxon>Hallella</taxon>
    </lineage>
</organism>